<dbReference type="GO" id="GO:0004497">
    <property type="term" value="F:monooxygenase activity"/>
    <property type="evidence" value="ECO:0007669"/>
    <property type="project" value="UniProtKB-KW"/>
</dbReference>
<dbReference type="FunFam" id="1.10.630.10:FF:000006">
    <property type="entry name" value="Cytochrome P450 302a1, mitochondrial"/>
    <property type="match status" value="1"/>
</dbReference>
<keyword evidence="3 8" id="KW-0349">Heme</keyword>
<comment type="similarity">
    <text evidence="2 9">Belongs to the cytochrome P450 family.</text>
</comment>
<protein>
    <recommendedName>
        <fullName evidence="12">Cytochrome P450</fullName>
    </recommendedName>
</protein>
<organism evidence="10 11">
    <name type="scientific">Cloeon dipterum</name>
    <dbReference type="NCBI Taxonomy" id="197152"/>
    <lineage>
        <taxon>Eukaryota</taxon>
        <taxon>Metazoa</taxon>
        <taxon>Ecdysozoa</taxon>
        <taxon>Arthropoda</taxon>
        <taxon>Hexapoda</taxon>
        <taxon>Insecta</taxon>
        <taxon>Pterygota</taxon>
        <taxon>Palaeoptera</taxon>
        <taxon>Ephemeroptera</taxon>
        <taxon>Pisciforma</taxon>
        <taxon>Baetidae</taxon>
        <taxon>Cloeon</taxon>
    </lineage>
</organism>
<evidence type="ECO:0000256" key="2">
    <source>
        <dbReference type="ARBA" id="ARBA00010617"/>
    </source>
</evidence>
<keyword evidence="4 8" id="KW-0479">Metal-binding</keyword>
<dbReference type="InterPro" id="IPR002401">
    <property type="entry name" value="Cyt_P450_E_grp-I"/>
</dbReference>
<dbReference type="EMBL" id="CADEPI010000072">
    <property type="protein sequence ID" value="CAB3372380.1"/>
    <property type="molecule type" value="Genomic_DNA"/>
</dbReference>
<dbReference type="AlphaFoldDB" id="A0A8S1CT33"/>
<reference evidence="10 11" key="1">
    <citation type="submission" date="2020-04" db="EMBL/GenBank/DDBJ databases">
        <authorList>
            <person name="Alioto T."/>
            <person name="Alioto T."/>
            <person name="Gomez Garrido J."/>
        </authorList>
    </citation>
    <scope>NUCLEOTIDE SEQUENCE [LARGE SCALE GENOMIC DNA]</scope>
</reference>
<evidence type="ECO:0000256" key="5">
    <source>
        <dbReference type="ARBA" id="ARBA00023002"/>
    </source>
</evidence>
<evidence type="ECO:0000313" key="10">
    <source>
        <dbReference type="EMBL" id="CAB3372380.1"/>
    </source>
</evidence>
<accession>A0A8S1CT33</accession>
<dbReference type="GO" id="GO:0016705">
    <property type="term" value="F:oxidoreductase activity, acting on paired donors, with incorporation or reduction of molecular oxygen"/>
    <property type="evidence" value="ECO:0007669"/>
    <property type="project" value="InterPro"/>
</dbReference>
<dbReference type="InterPro" id="IPR001128">
    <property type="entry name" value="Cyt_P450"/>
</dbReference>
<dbReference type="InterPro" id="IPR036396">
    <property type="entry name" value="Cyt_P450_sf"/>
</dbReference>
<evidence type="ECO:0008006" key="12">
    <source>
        <dbReference type="Google" id="ProtNLM"/>
    </source>
</evidence>
<evidence type="ECO:0000256" key="8">
    <source>
        <dbReference type="PIRSR" id="PIRSR602401-1"/>
    </source>
</evidence>
<evidence type="ECO:0000256" key="1">
    <source>
        <dbReference type="ARBA" id="ARBA00001971"/>
    </source>
</evidence>
<keyword evidence="11" id="KW-1185">Reference proteome</keyword>
<dbReference type="Pfam" id="PF00067">
    <property type="entry name" value="p450"/>
    <property type="match status" value="1"/>
</dbReference>
<dbReference type="GO" id="GO:0020037">
    <property type="term" value="F:heme binding"/>
    <property type="evidence" value="ECO:0007669"/>
    <property type="project" value="InterPro"/>
</dbReference>
<gene>
    <name evidence="10" type="ORF">CLODIP_2_CD10169</name>
</gene>
<proteinExistence type="inferred from homology"/>
<feature type="binding site" description="axial binding residue" evidence="8">
    <location>
        <position position="470"/>
    </location>
    <ligand>
        <name>heme</name>
        <dbReference type="ChEBI" id="CHEBI:30413"/>
    </ligand>
    <ligandPart>
        <name>Fe</name>
        <dbReference type="ChEBI" id="CHEBI:18248"/>
    </ligandPart>
</feature>
<dbReference type="PANTHER" id="PTHR24279:SF120">
    <property type="entry name" value="CYTOCHROME P450"/>
    <property type="match status" value="1"/>
</dbReference>
<dbReference type="PANTHER" id="PTHR24279">
    <property type="entry name" value="CYTOCHROME P450"/>
    <property type="match status" value="1"/>
</dbReference>
<evidence type="ECO:0000256" key="6">
    <source>
        <dbReference type="ARBA" id="ARBA00023004"/>
    </source>
</evidence>
<dbReference type="GO" id="GO:0005506">
    <property type="term" value="F:iron ion binding"/>
    <property type="evidence" value="ECO:0007669"/>
    <property type="project" value="InterPro"/>
</dbReference>
<dbReference type="PRINTS" id="PR00385">
    <property type="entry name" value="P450"/>
</dbReference>
<evidence type="ECO:0000256" key="3">
    <source>
        <dbReference type="ARBA" id="ARBA00022617"/>
    </source>
</evidence>
<name>A0A8S1CT33_9INSE</name>
<dbReference type="InterPro" id="IPR017972">
    <property type="entry name" value="Cyt_P450_CS"/>
</dbReference>
<evidence type="ECO:0000256" key="7">
    <source>
        <dbReference type="ARBA" id="ARBA00023033"/>
    </source>
</evidence>
<evidence type="ECO:0000256" key="9">
    <source>
        <dbReference type="RuleBase" id="RU000461"/>
    </source>
</evidence>
<dbReference type="SUPFAM" id="SSF48264">
    <property type="entry name" value="Cytochrome P450"/>
    <property type="match status" value="1"/>
</dbReference>
<evidence type="ECO:0000256" key="4">
    <source>
        <dbReference type="ARBA" id="ARBA00022723"/>
    </source>
</evidence>
<keyword evidence="7 9" id="KW-0503">Monooxygenase</keyword>
<sequence length="521" mass="60458">MAGRRKLLLANQRSLQSLLRAGESRQFAGAATALKQDVQPVRPYEDIPGPKPIPLLGNKFRFMPGFRKYNFNDMFEVGKQFYEEFGPISKFTGLEPLHDMVFVFDPKDVETMLRNEGPWPYRRHLGCLEYYRKHTRKDFFKGVGGVLIDQGKDWQEARHHVNPIMMQTKIVEMYTPKIDQVAEDFTLLLPGLVDSKNEMPENFNNELHKWALESIAVVALDTRLGCLDANLEADSEPQKMIDSVHTLLIVMHSLELGGEAFLWRHFPTPSWSKFIKTIDFFLDVSHKYVLQAMERSKSRTANQEPSALERLLKRDPNPTRAVVMALDMLMAGIDTTSHSLTNVLLHLSENQDKQEILHQELKRIMPNQHAPITNEMLNEMKFLKACVKESMRMMPVVPGTMRRTFNEIVLSNYRIPVGVDVLMLNGAMSRFSEHYTEPEKFKPERWFRDDQEEKIKPFVTLPFGHGSRKCVGFRFALLEMEITLAKMVRRFRWEFKYGPMKYKSALVHAPVSPLKFTIHKR</sequence>
<comment type="caution">
    <text evidence="10">The sequence shown here is derived from an EMBL/GenBank/DDBJ whole genome shotgun (WGS) entry which is preliminary data.</text>
</comment>
<dbReference type="OrthoDB" id="3945418at2759"/>
<dbReference type="Gene3D" id="1.10.630.10">
    <property type="entry name" value="Cytochrome P450"/>
    <property type="match status" value="1"/>
</dbReference>
<keyword evidence="6 8" id="KW-0408">Iron</keyword>
<keyword evidence="5 9" id="KW-0560">Oxidoreductase</keyword>
<comment type="cofactor">
    <cofactor evidence="1 8">
        <name>heme</name>
        <dbReference type="ChEBI" id="CHEBI:30413"/>
    </cofactor>
</comment>
<dbReference type="PROSITE" id="PS00086">
    <property type="entry name" value="CYTOCHROME_P450"/>
    <property type="match status" value="1"/>
</dbReference>
<dbReference type="Proteomes" id="UP000494165">
    <property type="component" value="Unassembled WGS sequence"/>
</dbReference>
<dbReference type="PRINTS" id="PR00463">
    <property type="entry name" value="EP450I"/>
</dbReference>
<evidence type="ECO:0000313" key="11">
    <source>
        <dbReference type="Proteomes" id="UP000494165"/>
    </source>
</evidence>
<dbReference type="InterPro" id="IPR050479">
    <property type="entry name" value="CYP11_CYP27_families"/>
</dbReference>
<dbReference type="CDD" id="cd11054">
    <property type="entry name" value="CYP24A1-like"/>
    <property type="match status" value="1"/>
</dbReference>